<reference evidence="9" key="1">
    <citation type="submission" date="2021-04" db="EMBL/GenBank/DDBJ databases">
        <authorList>
            <person name="Pira H."/>
            <person name="Risdian C."/>
            <person name="Wink J."/>
        </authorList>
    </citation>
    <scope>NUCLEOTIDE SEQUENCE</scope>
    <source>
        <strain evidence="9">WHY3</strain>
    </source>
</reference>
<evidence type="ECO:0000313" key="9">
    <source>
        <dbReference type="EMBL" id="MBV7269726.1"/>
    </source>
</evidence>
<keyword evidence="6 9" id="KW-0418">Kinase</keyword>
<dbReference type="PANTHER" id="PTHR41523:SF8">
    <property type="entry name" value="ETHYLENE RESPONSE SENSOR PROTEIN"/>
    <property type="match status" value="1"/>
</dbReference>
<gene>
    <name evidence="9" type="ORF">KCG49_11065</name>
</gene>
<keyword evidence="4" id="KW-0808">Transferase</keyword>
<dbReference type="PANTHER" id="PTHR41523">
    <property type="entry name" value="TWO-COMPONENT SYSTEM SENSOR PROTEIN"/>
    <property type="match status" value="1"/>
</dbReference>
<evidence type="ECO:0000256" key="7">
    <source>
        <dbReference type="ARBA" id="ARBA00022840"/>
    </source>
</evidence>
<keyword evidence="7" id="KW-0067">ATP-binding</keyword>
<dbReference type="AlphaFoldDB" id="A0A9X1JNT2"/>
<proteinExistence type="predicted"/>
<protein>
    <recommendedName>
        <fullName evidence="2">histidine kinase</fullName>
        <ecNumber evidence="2">2.7.13.3</ecNumber>
    </recommendedName>
</protein>
<dbReference type="RefSeq" id="WP_218546538.1">
    <property type="nucleotide sequence ID" value="NZ_JAGSPD010000008.1"/>
</dbReference>
<dbReference type="EMBL" id="JAGSPD010000008">
    <property type="protein sequence ID" value="MBV7269726.1"/>
    <property type="molecule type" value="Genomic_DNA"/>
</dbReference>
<comment type="catalytic activity">
    <reaction evidence="1">
        <text>ATP + protein L-histidine = ADP + protein N-phospho-L-histidine.</text>
        <dbReference type="EC" id="2.7.13.3"/>
    </reaction>
</comment>
<dbReference type="GO" id="GO:0005524">
    <property type="term" value="F:ATP binding"/>
    <property type="evidence" value="ECO:0007669"/>
    <property type="project" value="UniProtKB-KW"/>
</dbReference>
<evidence type="ECO:0000256" key="5">
    <source>
        <dbReference type="ARBA" id="ARBA00022741"/>
    </source>
</evidence>
<evidence type="ECO:0000256" key="2">
    <source>
        <dbReference type="ARBA" id="ARBA00012438"/>
    </source>
</evidence>
<sequence>MVLNVDTLTPISLILNELIVNVLKHAFKYNDNGNILEIKFYKEAETLILKVDDNGRGYDKYDSRKNSFGLKLINSLCRNLDATFSIKAKSPKGTEALLIIQDFEIINRP</sequence>
<evidence type="ECO:0000256" key="4">
    <source>
        <dbReference type="ARBA" id="ARBA00022679"/>
    </source>
</evidence>
<evidence type="ECO:0000259" key="8">
    <source>
        <dbReference type="Pfam" id="PF02518"/>
    </source>
</evidence>
<keyword evidence="5" id="KW-0547">Nucleotide-binding</keyword>
<evidence type="ECO:0000256" key="1">
    <source>
        <dbReference type="ARBA" id="ARBA00000085"/>
    </source>
</evidence>
<comment type="caution">
    <text evidence="9">The sequence shown here is derived from an EMBL/GenBank/DDBJ whole genome shotgun (WGS) entry which is preliminary data.</text>
</comment>
<name>A0A9X1JNT2_9FLAO</name>
<dbReference type="Proteomes" id="UP001138894">
    <property type="component" value="Unassembled WGS sequence"/>
</dbReference>
<accession>A0A9X1JNT2</accession>
<dbReference type="InterPro" id="IPR003594">
    <property type="entry name" value="HATPase_dom"/>
</dbReference>
<organism evidence="9 10">
    <name type="scientific">Winogradskyella luteola</name>
    <dbReference type="NCBI Taxonomy" id="2828330"/>
    <lineage>
        <taxon>Bacteria</taxon>
        <taxon>Pseudomonadati</taxon>
        <taxon>Bacteroidota</taxon>
        <taxon>Flavobacteriia</taxon>
        <taxon>Flavobacteriales</taxon>
        <taxon>Flavobacteriaceae</taxon>
        <taxon>Winogradskyella</taxon>
    </lineage>
</organism>
<evidence type="ECO:0000313" key="10">
    <source>
        <dbReference type="Proteomes" id="UP001138894"/>
    </source>
</evidence>
<dbReference type="GO" id="GO:0004673">
    <property type="term" value="F:protein histidine kinase activity"/>
    <property type="evidence" value="ECO:0007669"/>
    <property type="project" value="UniProtKB-EC"/>
</dbReference>
<keyword evidence="3" id="KW-0597">Phosphoprotein</keyword>
<dbReference type="Pfam" id="PF02518">
    <property type="entry name" value="HATPase_c"/>
    <property type="match status" value="1"/>
</dbReference>
<evidence type="ECO:0000256" key="3">
    <source>
        <dbReference type="ARBA" id="ARBA00022553"/>
    </source>
</evidence>
<keyword evidence="10" id="KW-1185">Reference proteome</keyword>
<feature type="domain" description="Histidine kinase/HSP90-like ATPase" evidence="8">
    <location>
        <begin position="15"/>
        <end position="98"/>
    </location>
</feature>
<evidence type="ECO:0000256" key="6">
    <source>
        <dbReference type="ARBA" id="ARBA00022777"/>
    </source>
</evidence>
<dbReference type="EC" id="2.7.13.3" evidence="2"/>